<reference evidence="1" key="1">
    <citation type="submission" date="2021-01" db="EMBL/GenBank/DDBJ databases">
        <title>Whole genome shotgun sequence of Virgisporangium aurantiacum NBRC 16421.</title>
        <authorList>
            <person name="Komaki H."/>
            <person name="Tamura T."/>
        </authorList>
    </citation>
    <scope>NUCLEOTIDE SEQUENCE</scope>
    <source>
        <strain evidence="1">NBRC 16421</strain>
    </source>
</reference>
<keyword evidence="2" id="KW-1185">Reference proteome</keyword>
<evidence type="ECO:0000313" key="2">
    <source>
        <dbReference type="Proteomes" id="UP000612585"/>
    </source>
</evidence>
<evidence type="ECO:0000313" key="1">
    <source>
        <dbReference type="EMBL" id="GIJ63553.1"/>
    </source>
</evidence>
<dbReference type="AlphaFoldDB" id="A0A8J4E6W2"/>
<name>A0A8J4E6W2_9ACTN</name>
<dbReference type="EMBL" id="BOPG01000098">
    <property type="protein sequence ID" value="GIJ63553.1"/>
    <property type="molecule type" value="Genomic_DNA"/>
</dbReference>
<proteinExistence type="predicted"/>
<organism evidence="1 2">
    <name type="scientific">Virgisporangium aurantiacum</name>
    <dbReference type="NCBI Taxonomy" id="175570"/>
    <lineage>
        <taxon>Bacteria</taxon>
        <taxon>Bacillati</taxon>
        <taxon>Actinomycetota</taxon>
        <taxon>Actinomycetes</taxon>
        <taxon>Micromonosporales</taxon>
        <taxon>Micromonosporaceae</taxon>
        <taxon>Virgisporangium</taxon>
    </lineage>
</organism>
<dbReference type="Proteomes" id="UP000612585">
    <property type="component" value="Unassembled WGS sequence"/>
</dbReference>
<protein>
    <submittedName>
        <fullName evidence="1">Uncharacterized protein</fullName>
    </submittedName>
</protein>
<accession>A0A8J4E6W2</accession>
<dbReference type="AntiFam" id="ANF00009">
    <property type="entry name" value="Shadow ORF (opposite transposase protein)"/>
</dbReference>
<comment type="caution">
    <text evidence="1">The sequence shown here is derived from an EMBL/GenBank/DDBJ whole genome shotgun (WGS) entry which is preliminary data.</text>
</comment>
<gene>
    <name evidence="1" type="ORF">Vau01_110690</name>
</gene>
<sequence length="69" mass="7204">MPLVAVDFPAVGVEHRPGPDVAVDNGHLQGVDDQAGAHVVDQLPADDHAGGQIDHGRQVEPTFAGFEVK</sequence>